<comment type="caution">
    <text evidence="2">The sequence shown here is derived from an EMBL/GenBank/DDBJ whole genome shotgun (WGS) entry which is preliminary data.</text>
</comment>
<organism evidence="2 3">
    <name type="scientific">Mycena albidolilacea</name>
    <dbReference type="NCBI Taxonomy" id="1033008"/>
    <lineage>
        <taxon>Eukaryota</taxon>
        <taxon>Fungi</taxon>
        <taxon>Dikarya</taxon>
        <taxon>Basidiomycota</taxon>
        <taxon>Agaricomycotina</taxon>
        <taxon>Agaricomycetes</taxon>
        <taxon>Agaricomycetidae</taxon>
        <taxon>Agaricales</taxon>
        <taxon>Marasmiineae</taxon>
        <taxon>Mycenaceae</taxon>
        <taxon>Mycena</taxon>
    </lineage>
</organism>
<dbReference type="EMBL" id="JARIHO010000019">
    <property type="protein sequence ID" value="KAJ7347469.1"/>
    <property type="molecule type" value="Genomic_DNA"/>
</dbReference>
<keyword evidence="3" id="KW-1185">Reference proteome</keyword>
<gene>
    <name evidence="2" type="ORF">DFH08DRAFT_744616</name>
</gene>
<feature type="repeat" description="ANK" evidence="1">
    <location>
        <begin position="71"/>
        <end position="100"/>
    </location>
</feature>
<evidence type="ECO:0000313" key="3">
    <source>
        <dbReference type="Proteomes" id="UP001218218"/>
    </source>
</evidence>
<dbReference type="SUPFAM" id="SSF48403">
    <property type="entry name" value="Ankyrin repeat"/>
    <property type="match status" value="1"/>
</dbReference>
<name>A0AAD7ER12_9AGAR</name>
<reference evidence="2" key="1">
    <citation type="submission" date="2023-03" db="EMBL/GenBank/DDBJ databases">
        <title>Massive genome expansion in bonnet fungi (Mycena s.s.) driven by repeated elements and novel gene families across ecological guilds.</title>
        <authorList>
            <consortium name="Lawrence Berkeley National Laboratory"/>
            <person name="Harder C.B."/>
            <person name="Miyauchi S."/>
            <person name="Viragh M."/>
            <person name="Kuo A."/>
            <person name="Thoen E."/>
            <person name="Andreopoulos B."/>
            <person name="Lu D."/>
            <person name="Skrede I."/>
            <person name="Drula E."/>
            <person name="Henrissat B."/>
            <person name="Morin E."/>
            <person name="Kohler A."/>
            <person name="Barry K."/>
            <person name="LaButti K."/>
            <person name="Morin E."/>
            <person name="Salamov A."/>
            <person name="Lipzen A."/>
            <person name="Mereny Z."/>
            <person name="Hegedus B."/>
            <person name="Baldrian P."/>
            <person name="Stursova M."/>
            <person name="Weitz H."/>
            <person name="Taylor A."/>
            <person name="Grigoriev I.V."/>
            <person name="Nagy L.G."/>
            <person name="Martin F."/>
            <person name="Kauserud H."/>
        </authorList>
    </citation>
    <scope>NUCLEOTIDE SEQUENCE</scope>
    <source>
        <strain evidence="2">CBHHK002</strain>
    </source>
</reference>
<evidence type="ECO:0000256" key="1">
    <source>
        <dbReference type="PROSITE-ProRule" id="PRU00023"/>
    </source>
</evidence>
<dbReference type="PROSITE" id="PS50297">
    <property type="entry name" value="ANK_REP_REGION"/>
    <property type="match status" value="1"/>
</dbReference>
<accession>A0AAD7ER12</accession>
<dbReference type="AlphaFoldDB" id="A0AAD7ER12"/>
<keyword evidence="1" id="KW-0040">ANK repeat</keyword>
<dbReference type="Pfam" id="PF00023">
    <property type="entry name" value="Ank"/>
    <property type="match status" value="2"/>
</dbReference>
<protein>
    <recommendedName>
        <fullName evidence="4">Ankyrin</fullName>
    </recommendedName>
</protein>
<dbReference type="InterPro" id="IPR002110">
    <property type="entry name" value="Ankyrin_rpt"/>
</dbReference>
<dbReference type="PROSITE" id="PS50088">
    <property type="entry name" value="ANK_REPEAT"/>
    <property type="match status" value="1"/>
</dbReference>
<evidence type="ECO:0000313" key="2">
    <source>
        <dbReference type="EMBL" id="KAJ7347469.1"/>
    </source>
</evidence>
<proteinExistence type="predicted"/>
<dbReference type="Proteomes" id="UP001218218">
    <property type="component" value="Unassembled WGS sequence"/>
</dbReference>
<feature type="non-terminal residue" evidence="2">
    <location>
        <position position="112"/>
    </location>
</feature>
<dbReference type="InterPro" id="IPR036770">
    <property type="entry name" value="Ankyrin_rpt-contain_sf"/>
</dbReference>
<sequence length="112" mass="12017">GKALQAASGIGRRDIVELLLEHGANSTEISFSPVQGSRHGCAIQAAVYRANLDIIGCFSRLGQTEIILYGTALQVAVHGGNLQIVQLLLEHGANGKAPGRRVVFCSRRLHRF</sequence>
<dbReference type="Gene3D" id="1.25.40.20">
    <property type="entry name" value="Ankyrin repeat-containing domain"/>
    <property type="match status" value="1"/>
</dbReference>
<evidence type="ECO:0008006" key="4">
    <source>
        <dbReference type="Google" id="ProtNLM"/>
    </source>
</evidence>